<comment type="caution">
    <text evidence="6">The sequence shown here is derived from an EMBL/GenBank/DDBJ whole genome shotgun (WGS) entry which is preliminary data.</text>
</comment>
<sequence length="202" mass="21552">MNARREAQAAGTRQDIVRAAGRLMLQHGYVKTSIGAIATEAGVAVQTIYNSVGSKAELLAALLERAATASGSPDAVAAAMRQRIDDAHSASDIIRALADGCALVNERTAGIQQIVSEAAAVDADVAAFERRRDTARLHSYGEDAAALRARRSLRVGLSDHEAAAAIWALAHPHGYRTLVRDVGWSPDTYRDWLEKTLRGALL</sequence>
<evidence type="ECO:0000313" key="7">
    <source>
        <dbReference type="Proteomes" id="UP000272015"/>
    </source>
</evidence>
<dbReference type="GO" id="GO:0003700">
    <property type="term" value="F:DNA-binding transcription factor activity"/>
    <property type="evidence" value="ECO:0007669"/>
    <property type="project" value="TreeGrafter"/>
</dbReference>
<evidence type="ECO:0000313" key="6">
    <source>
        <dbReference type="EMBL" id="RJT87164.1"/>
    </source>
</evidence>
<dbReference type="Gene3D" id="1.10.357.10">
    <property type="entry name" value="Tetracycline Repressor, domain 2"/>
    <property type="match status" value="1"/>
</dbReference>
<keyword evidence="1" id="KW-0805">Transcription regulation</keyword>
<feature type="domain" description="HTH tetR-type" evidence="5">
    <location>
        <begin position="10"/>
        <end position="70"/>
    </location>
</feature>
<dbReference type="AlphaFoldDB" id="A0A3A5MNR9"/>
<keyword evidence="3" id="KW-0804">Transcription</keyword>
<dbReference type="PRINTS" id="PR00455">
    <property type="entry name" value="HTHTETR"/>
</dbReference>
<dbReference type="Proteomes" id="UP000272015">
    <property type="component" value="Unassembled WGS sequence"/>
</dbReference>
<keyword evidence="7" id="KW-1185">Reference proteome</keyword>
<dbReference type="PROSITE" id="PS50977">
    <property type="entry name" value="HTH_TETR_2"/>
    <property type="match status" value="1"/>
</dbReference>
<dbReference type="InterPro" id="IPR050109">
    <property type="entry name" value="HTH-type_TetR-like_transc_reg"/>
</dbReference>
<accession>A0A3A5MNR9</accession>
<organism evidence="6 7">
    <name type="scientific">Cryobacterium melibiosiphilum</name>
    <dbReference type="NCBI Taxonomy" id="995039"/>
    <lineage>
        <taxon>Bacteria</taxon>
        <taxon>Bacillati</taxon>
        <taxon>Actinomycetota</taxon>
        <taxon>Actinomycetes</taxon>
        <taxon>Micrococcales</taxon>
        <taxon>Microbacteriaceae</taxon>
        <taxon>Cryobacterium</taxon>
    </lineage>
</organism>
<keyword evidence="2 4" id="KW-0238">DNA-binding</keyword>
<evidence type="ECO:0000256" key="4">
    <source>
        <dbReference type="PROSITE-ProRule" id="PRU00335"/>
    </source>
</evidence>
<evidence type="ECO:0000256" key="1">
    <source>
        <dbReference type="ARBA" id="ARBA00023015"/>
    </source>
</evidence>
<dbReference type="InterPro" id="IPR001647">
    <property type="entry name" value="HTH_TetR"/>
</dbReference>
<name>A0A3A5MNR9_9MICO</name>
<dbReference type="EMBL" id="QZVS01000091">
    <property type="protein sequence ID" value="RJT87164.1"/>
    <property type="molecule type" value="Genomic_DNA"/>
</dbReference>
<dbReference type="GO" id="GO:0000976">
    <property type="term" value="F:transcription cis-regulatory region binding"/>
    <property type="evidence" value="ECO:0007669"/>
    <property type="project" value="TreeGrafter"/>
</dbReference>
<dbReference type="SUPFAM" id="SSF46689">
    <property type="entry name" value="Homeodomain-like"/>
    <property type="match status" value="1"/>
</dbReference>
<reference evidence="6 7" key="1">
    <citation type="submission" date="2018-09" db="EMBL/GenBank/DDBJ databases">
        <title>Novel species of Cryobacterium.</title>
        <authorList>
            <person name="Liu Q."/>
            <person name="Xin Y.-H."/>
        </authorList>
    </citation>
    <scope>NUCLEOTIDE SEQUENCE [LARGE SCALE GENOMIC DNA]</scope>
    <source>
        <strain evidence="6 7">Hh39</strain>
    </source>
</reference>
<proteinExistence type="predicted"/>
<evidence type="ECO:0000256" key="3">
    <source>
        <dbReference type="ARBA" id="ARBA00023163"/>
    </source>
</evidence>
<dbReference type="OrthoDB" id="3825402at2"/>
<dbReference type="InterPro" id="IPR009057">
    <property type="entry name" value="Homeodomain-like_sf"/>
</dbReference>
<feature type="DNA-binding region" description="H-T-H motif" evidence="4">
    <location>
        <begin position="33"/>
        <end position="52"/>
    </location>
</feature>
<dbReference type="PANTHER" id="PTHR30055">
    <property type="entry name" value="HTH-TYPE TRANSCRIPTIONAL REGULATOR RUTR"/>
    <property type="match status" value="1"/>
</dbReference>
<protein>
    <submittedName>
        <fullName evidence="6">TetR family transcriptional regulator</fullName>
    </submittedName>
</protein>
<dbReference type="RefSeq" id="WP_119975592.1">
    <property type="nucleotide sequence ID" value="NZ_JBHSQA010000008.1"/>
</dbReference>
<evidence type="ECO:0000256" key="2">
    <source>
        <dbReference type="ARBA" id="ARBA00023125"/>
    </source>
</evidence>
<dbReference type="Pfam" id="PF00440">
    <property type="entry name" value="TetR_N"/>
    <property type="match status" value="1"/>
</dbReference>
<evidence type="ECO:0000259" key="5">
    <source>
        <dbReference type="PROSITE" id="PS50977"/>
    </source>
</evidence>
<gene>
    <name evidence="6" type="ORF">D6T64_15505</name>
</gene>
<dbReference type="PANTHER" id="PTHR30055:SF234">
    <property type="entry name" value="HTH-TYPE TRANSCRIPTIONAL REGULATOR BETI"/>
    <property type="match status" value="1"/>
</dbReference>